<evidence type="ECO:0000313" key="1">
    <source>
        <dbReference type="EMBL" id="TCZ61105.1"/>
    </source>
</evidence>
<dbReference type="Pfam" id="PF02566">
    <property type="entry name" value="OsmC"/>
    <property type="match status" value="1"/>
</dbReference>
<dbReference type="RefSeq" id="WP_132289776.1">
    <property type="nucleotide sequence ID" value="NZ_SKBM01000011.1"/>
</dbReference>
<dbReference type="AlphaFoldDB" id="A0A4R4DK49"/>
<accession>A0A4R4DK49</accession>
<sequence length="150" mass="15676">MSALRTLRSRTVAGSRFRQFTHIRDLPVLIVDEPSGIADTEPAPEPLEVLLAALGSDLTIGIRAGALARGIALSGLTLDLEADIAAAPMDMAQPAPIGFTAVRVAVHIEADVPWEALATLVARATLRSPVANTLHDGTELNVALADAQGR</sequence>
<keyword evidence="2" id="KW-1185">Reference proteome</keyword>
<dbReference type="InterPro" id="IPR003718">
    <property type="entry name" value="OsmC/Ohr_fam"/>
</dbReference>
<dbReference type="Gene3D" id="3.30.300.20">
    <property type="match status" value="1"/>
</dbReference>
<reference evidence="1 2" key="1">
    <citation type="submission" date="2019-03" db="EMBL/GenBank/DDBJ databases">
        <title>Paracraurococcus aquatilis NE82 genome sequence.</title>
        <authorList>
            <person name="Zhao Y."/>
            <person name="Du Z."/>
        </authorList>
    </citation>
    <scope>NUCLEOTIDE SEQUENCE [LARGE SCALE GENOMIC DNA]</scope>
    <source>
        <strain evidence="1 2">NE82</strain>
    </source>
</reference>
<organism evidence="1 2">
    <name type="scientific">Roseicella aquatilis</name>
    <dbReference type="NCBI Taxonomy" id="2527868"/>
    <lineage>
        <taxon>Bacteria</taxon>
        <taxon>Pseudomonadati</taxon>
        <taxon>Pseudomonadota</taxon>
        <taxon>Alphaproteobacteria</taxon>
        <taxon>Acetobacterales</taxon>
        <taxon>Roseomonadaceae</taxon>
        <taxon>Roseicella</taxon>
    </lineage>
</organism>
<dbReference type="PANTHER" id="PTHR35368">
    <property type="entry name" value="HYDROPEROXIDE REDUCTASE"/>
    <property type="match status" value="1"/>
</dbReference>
<dbReference type="EMBL" id="SKBM01000011">
    <property type="protein sequence ID" value="TCZ61105.1"/>
    <property type="molecule type" value="Genomic_DNA"/>
</dbReference>
<gene>
    <name evidence="1" type="ORF">EXY23_13325</name>
</gene>
<dbReference type="Proteomes" id="UP000295023">
    <property type="component" value="Unassembled WGS sequence"/>
</dbReference>
<dbReference type="InterPro" id="IPR052924">
    <property type="entry name" value="OsmC/Ohr_hydroprdx_reductase"/>
</dbReference>
<protein>
    <submittedName>
        <fullName evidence="1">OsmC family peroxiredoxin</fullName>
    </submittedName>
</protein>
<name>A0A4R4DK49_9PROT</name>
<proteinExistence type="predicted"/>
<dbReference type="PANTHER" id="PTHR35368:SF1">
    <property type="entry name" value="HYDROPEROXIDE REDUCTASE"/>
    <property type="match status" value="1"/>
</dbReference>
<dbReference type="OrthoDB" id="5356953at2"/>
<comment type="caution">
    <text evidence="1">The sequence shown here is derived from an EMBL/GenBank/DDBJ whole genome shotgun (WGS) entry which is preliminary data.</text>
</comment>
<evidence type="ECO:0000313" key="2">
    <source>
        <dbReference type="Proteomes" id="UP000295023"/>
    </source>
</evidence>
<dbReference type="InterPro" id="IPR036102">
    <property type="entry name" value="OsmC/Ohrsf"/>
</dbReference>
<dbReference type="InterPro" id="IPR015946">
    <property type="entry name" value="KH_dom-like_a/b"/>
</dbReference>
<dbReference type="SUPFAM" id="SSF82784">
    <property type="entry name" value="OsmC-like"/>
    <property type="match status" value="1"/>
</dbReference>